<dbReference type="EMBL" id="SRYG01000003">
    <property type="protein sequence ID" value="TGY66831.1"/>
    <property type="molecule type" value="Genomic_DNA"/>
</dbReference>
<dbReference type="Proteomes" id="UP000308836">
    <property type="component" value="Unassembled WGS sequence"/>
</dbReference>
<accession>A0AC61R9T9</accession>
<reference evidence="1" key="1">
    <citation type="submission" date="2019-04" db="EMBL/GenBank/DDBJ databases">
        <title>Microbes associate with the intestines of laboratory mice.</title>
        <authorList>
            <person name="Navarre W."/>
            <person name="Wong E."/>
            <person name="Huang K."/>
            <person name="Tropini C."/>
            <person name="Ng K."/>
            <person name="Yu B."/>
        </authorList>
    </citation>
    <scope>NUCLEOTIDE SEQUENCE</scope>
    <source>
        <strain evidence="1">NM09_H32</strain>
    </source>
</reference>
<sequence>MMNQEERDGYRFIGWYIDPECTKRINPGGKLPSAITLYDKWVPILYPIHYDCHGGINSRRNPRYVTVETGLLRLFPARKRGMRFIGWCLDGERIEYLPPHITKPLTLEAMFCEPSLVRFETNGGGRIAERTTTDSGLLERFRPPMRLGYTFDGWYLDERLTFPFDFDMPLNESITLYAKWKITLFRITYHLDGGLASRMNPRSYSYFDLDIELLPARKKGYRFLGWFDARGNALDWIRHNSIGDKELFARYEKEREFECTPKIR</sequence>
<gene>
    <name evidence="1" type="ORF">E5336_01740</name>
</gene>
<proteinExistence type="predicted"/>
<comment type="caution">
    <text evidence="1">The sequence shown here is derived from an EMBL/GenBank/DDBJ whole genome shotgun (WGS) entry which is preliminary data.</text>
</comment>
<evidence type="ECO:0000313" key="1">
    <source>
        <dbReference type="EMBL" id="TGY66831.1"/>
    </source>
</evidence>
<protein>
    <submittedName>
        <fullName evidence="1">Uncharacterized protein</fullName>
    </submittedName>
</protein>
<organism evidence="1 2">
    <name type="scientific">Dubosiella muris</name>
    <dbReference type="NCBI Taxonomy" id="3038133"/>
    <lineage>
        <taxon>Bacteria</taxon>
        <taxon>Bacillati</taxon>
        <taxon>Bacillota</taxon>
        <taxon>Erysipelotrichia</taxon>
        <taxon>Erysipelotrichales</taxon>
        <taxon>Erysipelotrichaceae</taxon>
        <taxon>Dubosiella</taxon>
    </lineage>
</organism>
<name>A0AC61R9T9_9FIRM</name>
<keyword evidence="2" id="KW-1185">Reference proteome</keyword>
<evidence type="ECO:0000313" key="2">
    <source>
        <dbReference type="Proteomes" id="UP000308836"/>
    </source>
</evidence>